<keyword evidence="2" id="KW-1185">Reference proteome</keyword>
<reference evidence="1 2" key="1">
    <citation type="submission" date="2017-05" db="EMBL/GenBank/DDBJ databases">
        <authorList>
            <person name="Varghese N."/>
            <person name="Submissions S."/>
        </authorList>
    </citation>
    <scope>NUCLEOTIDE SEQUENCE [LARGE SCALE GENOMIC DNA]</scope>
    <source>
        <strain evidence="1 2">DSM 26001</strain>
    </source>
</reference>
<dbReference type="RefSeq" id="WP_283442946.1">
    <property type="nucleotide sequence ID" value="NZ_FXUL01000010.1"/>
</dbReference>
<accession>A0ABY1QAT5</accession>
<gene>
    <name evidence="1" type="ORF">SAMN06295970_110102</name>
</gene>
<proteinExistence type="predicted"/>
<protein>
    <submittedName>
        <fullName evidence="1">Uncharacterized protein</fullName>
    </submittedName>
</protein>
<evidence type="ECO:0000313" key="2">
    <source>
        <dbReference type="Proteomes" id="UP001158049"/>
    </source>
</evidence>
<organism evidence="1 2">
    <name type="scientific">Noviherbaspirillum suwonense</name>
    <dbReference type="NCBI Taxonomy" id="1224511"/>
    <lineage>
        <taxon>Bacteria</taxon>
        <taxon>Pseudomonadati</taxon>
        <taxon>Pseudomonadota</taxon>
        <taxon>Betaproteobacteria</taxon>
        <taxon>Burkholderiales</taxon>
        <taxon>Oxalobacteraceae</taxon>
        <taxon>Noviherbaspirillum</taxon>
    </lineage>
</organism>
<comment type="caution">
    <text evidence="1">The sequence shown here is derived from an EMBL/GenBank/DDBJ whole genome shotgun (WGS) entry which is preliminary data.</text>
</comment>
<name>A0ABY1QAT5_9BURK</name>
<dbReference type="Proteomes" id="UP001158049">
    <property type="component" value="Unassembled WGS sequence"/>
</dbReference>
<dbReference type="EMBL" id="FXUL01000010">
    <property type="protein sequence ID" value="SMP64833.1"/>
    <property type="molecule type" value="Genomic_DNA"/>
</dbReference>
<sequence>MAVLIIIFDYSPTGASHYPMIRAIKNYPWAKLTNTSYAISTDLTPQAVFTQLRSLMESSCNLYVITSRKPFAGYGPESVNEWMQQH</sequence>
<evidence type="ECO:0000313" key="1">
    <source>
        <dbReference type="EMBL" id="SMP64833.1"/>
    </source>
</evidence>